<feature type="domain" description="Methyltransferase type 11" evidence="1">
    <location>
        <begin position="51"/>
        <end position="146"/>
    </location>
</feature>
<dbReference type="EMBL" id="MFCP01000010">
    <property type="protein sequence ID" value="OGE29108.1"/>
    <property type="molecule type" value="Genomic_DNA"/>
</dbReference>
<evidence type="ECO:0000313" key="3">
    <source>
        <dbReference type="Proteomes" id="UP000177555"/>
    </source>
</evidence>
<dbReference type="GO" id="GO:0008757">
    <property type="term" value="F:S-adenosylmethionine-dependent methyltransferase activity"/>
    <property type="evidence" value="ECO:0007669"/>
    <property type="project" value="InterPro"/>
</dbReference>
<dbReference type="Pfam" id="PF08241">
    <property type="entry name" value="Methyltransf_11"/>
    <property type="match status" value="1"/>
</dbReference>
<evidence type="ECO:0000313" key="2">
    <source>
        <dbReference type="EMBL" id="OGE29108.1"/>
    </source>
</evidence>
<dbReference type="InterPro" id="IPR013216">
    <property type="entry name" value="Methyltransf_11"/>
</dbReference>
<sequence length="249" mass="28270">MSREWFEPYNPTSPFASLYEEEFKLPLERTLEEVASIEKIIQSMDNKPRVLDLAGGFGRIGSLLVQGGLVGSLIDLDLNRRLLKVAQKSGINNAIEGDMRYLGFTADTFDLVLLMFTSFGYFVTPEDDLKVLQEAKRVLHLGGTLLLDLPNYDRILQNFSPERDLLLLDNSKIVYRKELVGDLLIETRTRIFSDMNQAQMPPIRLRIYNQKSAGDACLRAGFSAVHAFDQNLQTYEPTSSNRLWLVCTV</sequence>
<protein>
    <recommendedName>
        <fullName evidence="1">Methyltransferase type 11 domain-containing protein</fullName>
    </recommendedName>
</protein>
<gene>
    <name evidence="2" type="ORF">A2867_00050</name>
</gene>
<dbReference type="CDD" id="cd02440">
    <property type="entry name" value="AdoMet_MTases"/>
    <property type="match status" value="1"/>
</dbReference>
<proteinExistence type="predicted"/>
<dbReference type="InterPro" id="IPR029063">
    <property type="entry name" value="SAM-dependent_MTases_sf"/>
</dbReference>
<reference evidence="2 3" key="1">
    <citation type="journal article" date="2016" name="Nat. Commun.">
        <title>Thousands of microbial genomes shed light on interconnected biogeochemical processes in an aquifer system.</title>
        <authorList>
            <person name="Anantharaman K."/>
            <person name="Brown C.T."/>
            <person name="Hug L.A."/>
            <person name="Sharon I."/>
            <person name="Castelle C.J."/>
            <person name="Probst A.J."/>
            <person name="Thomas B.C."/>
            <person name="Singh A."/>
            <person name="Wilkins M.J."/>
            <person name="Karaoz U."/>
            <person name="Brodie E.L."/>
            <person name="Williams K.H."/>
            <person name="Hubbard S.S."/>
            <person name="Banfield J.F."/>
        </authorList>
    </citation>
    <scope>NUCLEOTIDE SEQUENCE [LARGE SCALE GENOMIC DNA]</scope>
</reference>
<evidence type="ECO:0000259" key="1">
    <source>
        <dbReference type="Pfam" id="PF08241"/>
    </source>
</evidence>
<name>A0A1F5JKN2_9BACT</name>
<dbReference type="Gene3D" id="2.20.25.110">
    <property type="entry name" value="S-adenosyl-L-methionine-dependent methyltransferases"/>
    <property type="match status" value="1"/>
</dbReference>
<accession>A0A1F5JKN2</accession>
<comment type="caution">
    <text evidence="2">The sequence shown here is derived from an EMBL/GenBank/DDBJ whole genome shotgun (WGS) entry which is preliminary data.</text>
</comment>
<organism evidence="2 3">
    <name type="scientific">Candidatus Daviesbacteria bacterium RIFCSPHIGHO2_01_FULL_40_11</name>
    <dbReference type="NCBI Taxonomy" id="1797762"/>
    <lineage>
        <taxon>Bacteria</taxon>
        <taxon>Candidatus Daviesiibacteriota</taxon>
    </lineage>
</organism>
<dbReference type="Proteomes" id="UP000177555">
    <property type="component" value="Unassembled WGS sequence"/>
</dbReference>
<dbReference type="AlphaFoldDB" id="A0A1F5JKN2"/>
<dbReference type="Gene3D" id="3.40.50.150">
    <property type="entry name" value="Vaccinia Virus protein VP39"/>
    <property type="match status" value="1"/>
</dbReference>
<dbReference type="SUPFAM" id="SSF53335">
    <property type="entry name" value="S-adenosyl-L-methionine-dependent methyltransferases"/>
    <property type="match status" value="1"/>
</dbReference>